<keyword evidence="2" id="KW-1185">Reference proteome</keyword>
<gene>
    <name evidence="1" type="ORF">DPEC_G00176760</name>
</gene>
<sequence length="97" mass="10693">MVLSSIEHVFQAEISPAPHNRGTSIKLSYIWAGQPSTGHWEVRPVDSTTLNLRRPSSTLTLVRQTAVHRSNKGGLHLSHNTGTHLSPFRTVTSSELL</sequence>
<accession>A0ACC2GEH1</accession>
<name>A0ACC2GEH1_DALPE</name>
<proteinExistence type="predicted"/>
<comment type="caution">
    <text evidence="1">The sequence shown here is derived from an EMBL/GenBank/DDBJ whole genome shotgun (WGS) entry which is preliminary data.</text>
</comment>
<dbReference type="Proteomes" id="UP001157502">
    <property type="component" value="Chromosome 14"/>
</dbReference>
<evidence type="ECO:0000313" key="2">
    <source>
        <dbReference type="Proteomes" id="UP001157502"/>
    </source>
</evidence>
<dbReference type="EMBL" id="CM055741">
    <property type="protein sequence ID" value="KAJ8002143.1"/>
    <property type="molecule type" value="Genomic_DNA"/>
</dbReference>
<protein>
    <submittedName>
        <fullName evidence="1">Uncharacterized protein</fullName>
    </submittedName>
</protein>
<evidence type="ECO:0000313" key="1">
    <source>
        <dbReference type="EMBL" id="KAJ8002143.1"/>
    </source>
</evidence>
<reference evidence="1" key="1">
    <citation type="submission" date="2021-05" db="EMBL/GenBank/DDBJ databases">
        <authorList>
            <person name="Pan Q."/>
            <person name="Jouanno E."/>
            <person name="Zahm M."/>
            <person name="Klopp C."/>
            <person name="Cabau C."/>
            <person name="Louis A."/>
            <person name="Berthelot C."/>
            <person name="Parey E."/>
            <person name="Roest Crollius H."/>
            <person name="Montfort J."/>
            <person name="Robinson-Rechavi M."/>
            <person name="Bouchez O."/>
            <person name="Lampietro C."/>
            <person name="Lopez Roques C."/>
            <person name="Donnadieu C."/>
            <person name="Postlethwait J."/>
            <person name="Bobe J."/>
            <person name="Dillon D."/>
            <person name="Chandos A."/>
            <person name="von Hippel F."/>
            <person name="Guiguen Y."/>
        </authorList>
    </citation>
    <scope>NUCLEOTIDE SEQUENCE</scope>
    <source>
        <strain evidence="1">YG-Jan2019</strain>
    </source>
</reference>
<organism evidence="1 2">
    <name type="scientific">Dallia pectoralis</name>
    <name type="common">Alaska blackfish</name>
    <dbReference type="NCBI Taxonomy" id="75939"/>
    <lineage>
        <taxon>Eukaryota</taxon>
        <taxon>Metazoa</taxon>
        <taxon>Chordata</taxon>
        <taxon>Craniata</taxon>
        <taxon>Vertebrata</taxon>
        <taxon>Euteleostomi</taxon>
        <taxon>Actinopterygii</taxon>
        <taxon>Neopterygii</taxon>
        <taxon>Teleostei</taxon>
        <taxon>Protacanthopterygii</taxon>
        <taxon>Esociformes</taxon>
        <taxon>Umbridae</taxon>
        <taxon>Dallia</taxon>
    </lineage>
</organism>